<feature type="compositionally biased region" description="Low complexity" evidence="1">
    <location>
        <begin position="52"/>
        <end position="66"/>
    </location>
</feature>
<feature type="compositionally biased region" description="Low complexity" evidence="1">
    <location>
        <begin position="85"/>
        <end position="104"/>
    </location>
</feature>
<dbReference type="GeneID" id="87810680"/>
<dbReference type="RefSeq" id="XP_062630017.1">
    <property type="nucleotide sequence ID" value="XM_062774033.1"/>
</dbReference>
<feature type="compositionally biased region" description="Polar residues" evidence="1">
    <location>
        <begin position="1"/>
        <end position="12"/>
    </location>
</feature>
<feature type="compositionally biased region" description="Basic and acidic residues" evidence="1">
    <location>
        <begin position="322"/>
        <end position="333"/>
    </location>
</feature>
<dbReference type="EMBL" id="CP086718">
    <property type="protein sequence ID" value="WOO83991.1"/>
    <property type="molecule type" value="Genomic_DNA"/>
</dbReference>
<feature type="compositionally biased region" description="Polar residues" evidence="1">
    <location>
        <begin position="246"/>
        <end position="261"/>
    </location>
</feature>
<dbReference type="Proteomes" id="UP000827549">
    <property type="component" value="Chromosome 5"/>
</dbReference>
<feature type="compositionally biased region" description="Polar residues" evidence="1">
    <location>
        <begin position="205"/>
        <end position="215"/>
    </location>
</feature>
<protein>
    <submittedName>
        <fullName evidence="2">Uncharacterized protein</fullName>
    </submittedName>
</protein>
<reference evidence="2" key="1">
    <citation type="submission" date="2023-10" db="EMBL/GenBank/DDBJ databases">
        <authorList>
            <person name="Noh H."/>
        </authorList>
    </citation>
    <scope>NUCLEOTIDE SEQUENCE</scope>
    <source>
        <strain evidence="2">DUCC4014</strain>
    </source>
</reference>
<sequence length="430" mass="44798">MPHQRSSSSTVESKQEAPTPTATTTAPTPRRPPPTRIPSYAPSAPSTPLQSPPVSLRSSGSVSPSKVEPKPPTSIPVKSLPPKAPVSTPVKKSAPPSPVKASSPPSTPKPARVFTKEEAVIHPLDTSVLSSEKIPESPSPVKTTAPSSPTKGPRSPLSPAALAPPALSPPHSPGSSIELDVLGEKRSSLVSEVVVEDPKFKDKATQTPTKKSNGGNEDEALGDIDARDASILTFFAEQGAHPPETRNPTPAVTPRSSTTFSDFVAVGADPALTPAPDPAAPVTPSGKNNASLGVISNMWRGMRRSLSTSGAPPSVKGSPPRSSKEDTDSEKPTAPDAPSAPSPLDPATPAEDLTASPVIPQEIDRTATPYIPSDRFGDIAELLGPHFEGKTNSDQRHLKAALALDELLSLAHPSTIRDVMDDMHRRAPRG</sequence>
<feature type="region of interest" description="Disordered" evidence="1">
    <location>
        <begin position="237"/>
        <end position="373"/>
    </location>
</feature>
<feature type="region of interest" description="Disordered" evidence="1">
    <location>
        <begin position="193"/>
        <end position="222"/>
    </location>
</feature>
<name>A0AAF0YFL7_9TREE</name>
<evidence type="ECO:0000313" key="2">
    <source>
        <dbReference type="EMBL" id="WOO83991.1"/>
    </source>
</evidence>
<feature type="compositionally biased region" description="Polar residues" evidence="1">
    <location>
        <begin position="140"/>
        <end position="150"/>
    </location>
</feature>
<organism evidence="2 3">
    <name type="scientific">Vanrija pseudolonga</name>
    <dbReference type="NCBI Taxonomy" id="143232"/>
    <lineage>
        <taxon>Eukaryota</taxon>
        <taxon>Fungi</taxon>
        <taxon>Dikarya</taxon>
        <taxon>Basidiomycota</taxon>
        <taxon>Agaricomycotina</taxon>
        <taxon>Tremellomycetes</taxon>
        <taxon>Trichosporonales</taxon>
        <taxon>Trichosporonaceae</taxon>
        <taxon>Vanrija</taxon>
    </lineage>
</organism>
<accession>A0AAF0YFL7</accession>
<dbReference type="AlphaFoldDB" id="A0AAF0YFL7"/>
<evidence type="ECO:0000313" key="3">
    <source>
        <dbReference type="Proteomes" id="UP000827549"/>
    </source>
</evidence>
<feature type="compositionally biased region" description="Low complexity" evidence="1">
    <location>
        <begin position="17"/>
        <end position="28"/>
    </location>
</feature>
<evidence type="ECO:0000256" key="1">
    <source>
        <dbReference type="SAM" id="MobiDB-lite"/>
    </source>
</evidence>
<keyword evidence="3" id="KW-1185">Reference proteome</keyword>
<feature type="region of interest" description="Disordered" evidence="1">
    <location>
        <begin position="1"/>
        <end position="180"/>
    </location>
</feature>
<proteinExistence type="predicted"/>
<gene>
    <name evidence="2" type="ORF">LOC62_05G007507</name>
</gene>
<feature type="compositionally biased region" description="Low complexity" evidence="1">
    <location>
        <begin position="153"/>
        <end position="165"/>
    </location>
</feature>